<protein>
    <recommendedName>
        <fullName evidence="4">Energy-coupling factor transport system substrate-specific component</fullName>
    </recommendedName>
</protein>
<dbReference type="OrthoDB" id="1654627at2"/>
<evidence type="ECO:0000256" key="1">
    <source>
        <dbReference type="SAM" id="Phobius"/>
    </source>
</evidence>
<evidence type="ECO:0000313" key="2">
    <source>
        <dbReference type="EMBL" id="SJZ34667.1"/>
    </source>
</evidence>
<reference evidence="3" key="1">
    <citation type="submission" date="2017-02" db="EMBL/GenBank/DDBJ databases">
        <authorList>
            <person name="Varghese N."/>
            <person name="Submissions S."/>
        </authorList>
    </citation>
    <scope>NUCLEOTIDE SEQUENCE [LARGE SCALE GENOMIC DNA]</scope>
    <source>
        <strain evidence="3">ATCC 25662</strain>
    </source>
</reference>
<keyword evidence="1" id="KW-0812">Transmembrane</keyword>
<name>A0A1T4JX46_9FIRM</name>
<sequence length="164" mass="18427">MNVRTLTKIAIMASIQSVVFTIFSQVLYLEGITFTVCLFACAFRKNEAILASFIFGMVNMLVQGINIWTMMYVLIYPTYSFIVSSLKPILLKRLGLMVFVCGVLSFATGQLLDLPFILFSKEVTIFYILLGLKTSLIQGCLSALMCLLIFEPCLKVLNKIEGEY</sequence>
<evidence type="ECO:0000313" key="3">
    <source>
        <dbReference type="Proteomes" id="UP000243297"/>
    </source>
</evidence>
<dbReference type="EMBL" id="FUWY01000001">
    <property type="protein sequence ID" value="SJZ34667.1"/>
    <property type="molecule type" value="Genomic_DNA"/>
</dbReference>
<accession>A0A1T4JX46</accession>
<feature type="transmembrane region" description="Helical" evidence="1">
    <location>
        <begin position="96"/>
        <end position="119"/>
    </location>
</feature>
<proteinExistence type="predicted"/>
<feature type="transmembrane region" description="Helical" evidence="1">
    <location>
        <begin position="125"/>
        <end position="150"/>
    </location>
</feature>
<gene>
    <name evidence="2" type="ORF">SAMN02745191_0146</name>
</gene>
<dbReference type="AlphaFoldDB" id="A0A1T4JX46"/>
<organism evidence="2 3">
    <name type="scientific">Anaerorhabdus furcosa</name>
    <dbReference type="NCBI Taxonomy" id="118967"/>
    <lineage>
        <taxon>Bacteria</taxon>
        <taxon>Bacillati</taxon>
        <taxon>Bacillota</taxon>
        <taxon>Erysipelotrichia</taxon>
        <taxon>Erysipelotrichales</taxon>
        <taxon>Erysipelotrichaceae</taxon>
        <taxon>Anaerorhabdus</taxon>
    </lineage>
</organism>
<dbReference type="Proteomes" id="UP000243297">
    <property type="component" value="Unassembled WGS sequence"/>
</dbReference>
<feature type="transmembrane region" description="Helical" evidence="1">
    <location>
        <begin position="48"/>
        <end position="75"/>
    </location>
</feature>
<dbReference type="STRING" id="118967.SAMN02745191_0146"/>
<keyword evidence="1" id="KW-0472">Membrane</keyword>
<keyword evidence="3" id="KW-1185">Reference proteome</keyword>
<keyword evidence="1" id="KW-1133">Transmembrane helix</keyword>
<evidence type="ECO:0008006" key="4">
    <source>
        <dbReference type="Google" id="ProtNLM"/>
    </source>
</evidence>